<evidence type="ECO:0000259" key="2">
    <source>
        <dbReference type="PROSITE" id="PS50234"/>
    </source>
</evidence>
<feature type="domain" description="VWFA" evidence="2">
    <location>
        <begin position="27"/>
        <end position="206"/>
    </location>
</feature>
<dbReference type="SUPFAM" id="SSF53300">
    <property type="entry name" value="vWA-like"/>
    <property type="match status" value="1"/>
</dbReference>
<evidence type="ECO:0000313" key="4">
    <source>
        <dbReference type="Proteomes" id="UP000199321"/>
    </source>
</evidence>
<organism evidence="3 4">
    <name type="scientific">Ulvibacter litoralis</name>
    <dbReference type="NCBI Taxonomy" id="227084"/>
    <lineage>
        <taxon>Bacteria</taxon>
        <taxon>Pseudomonadati</taxon>
        <taxon>Bacteroidota</taxon>
        <taxon>Flavobacteriia</taxon>
        <taxon>Flavobacteriales</taxon>
        <taxon>Flavobacteriaceae</taxon>
        <taxon>Ulvibacter</taxon>
    </lineage>
</organism>
<dbReference type="InterPro" id="IPR036465">
    <property type="entry name" value="vWFA_dom_sf"/>
</dbReference>
<evidence type="ECO:0000313" key="3">
    <source>
        <dbReference type="EMBL" id="SDF22050.1"/>
    </source>
</evidence>
<sequence>MKRLALIICAIGFAISLHAQDHKVESPIIFIFDASRSMRGQIEGRTKMDIASEVLATTVTNLSEKQKVGLVAYGHRKRRRCNDVEFLVNQETGSKSDVISALKQLQPTGRTPLAYSASQVIDNLRTTNTRATIILITDGIESCRGNICEVVQFAKKEGIEFKLHIIGFGLKSEETNQLRCAASKGEGNYYDAFDTGELSKVLYDATSETVDKPDGNLGVYTEKNQRPTDGLVRVFSSETDTEIAQGRTFGDTTYLKVPAGIYNLKVYPSEDSQVTPIQVLNVEVFDEGLVTKSVSFDSGNISMYISNNQKDWESITRVYDTDGNEVANARSYGKPAIIEINPGTYCIEVTALNIRGATIKETFDNVEVNSNETALFTHNFNSGKAIVGVHSGNTLIDATLTFKNISSGEIVYVSRTYTTEANNPREFNLNPGRYEVTATVVSGKFSRRKEIFTLDIKEGEIVTENINLF</sequence>
<name>A0A1G7JAU3_9FLAO</name>
<dbReference type="Pfam" id="PF00092">
    <property type="entry name" value="VWA"/>
    <property type="match status" value="1"/>
</dbReference>
<accession>A0A1G7JAU3</accession>
<dbReference type="Gene3D" id="3.40.50.410">
    <property type="entry name" value="von Willebrand factor, type A domain"/>
    <property type="match status" value="2"/>
</dbReference>
<keyword evidence="1" id="KW-0732">Signal</keyword>
<dbReference type="Proteomes" id="UP000199321">
    <property type="component" value="Unassembled WGS sequence"/>
</dbReference>
<proteinExistence type="predicted"/>
<dbReference type="PROSITE" id="PS50234">
    <property type="entry name" value="VWFA"/>
    <property type="match status" value="1"/>
</dbReference>
<feature type="chain" id="PRO_5011741230" evidence="1">
    <location>
        <begin position="20"/>
        <end position="469"/>
    </location>
</feature>
<dbReference type="EMBL" id="FNBA01000010">
    <property type="protein sequence ID" value="SDF22050.1"/>
    <property type="molecule type" value="Genomic_DNA"/>
</dbReference>
<keyword evidence="4" id="KW-1185">Reference proteome</keyword>
<dbReference type="OrthoDB" id="5348860at2"/>
<reference evidence="3 4" key="1">
    <citation type="submission" date="2016-10" db="EMBL/GenBank/DDBJ databases">
        <authorList>
            <person name="de Groot N.N."/>
        </authorList>
    </citation>
    <scope>NUCLEOTIDE SEQUENCE [LARGE SCALE GENOMIC DNA]</scope>
    <source>
        <strain evidence="3 4">DSM 16195</strain>
    </source>
</reference>
<gene>
    <name evidence="3" type="ORF">SAMN05421855_11013</name>
</gene>
<dbReference type="RefSeq" id="WP_093145398.1">
    <property type="nucleotide sequence ID" value="NZ_BMWO01000013.1"/>
</dbReference>
<dbReference type="STRING" id="227084.SAMN05421855_11013"/>
<evidence type="ECO:0000256" key="1">
    <source>
        <dbReference type="SAM" id="SignalP"/>
    </source>
</evidence>
<dbReference type="AlphaFoldDB" id="A0A1G7JAU3"/>
<protein>
    <submittedName>
        <fullName evidence="3">Ca-activated chloride channel family protein</fullName>
    </submittedName>
</protein>
<dbReference type="SMART" id="SM00327">
    <property type="entry name" value="VWA"/>
    <property type="match status" value="1"/>
</dbReference>
<dbReference type="InterPro" id="IPR002035">
    <property type="entry name" value="VWF_A"/>
</dbReference>
<feature type="signal peptide" evidence="1">
    <location>
        <begin position="1"/>
        <end position="19"/>
    </location>
</feature>